<dbReference type="EMBL" id="CP159218">
    <property type="protein sequence ID" value="XCG63354.1"/>
    <property type="molecule type" value="Genomic_DNA"/>
</dbReference>
<dbReference type="PANTHER" id="PTHR30055:SF148">
    <property type="entry name" value="TETR-FAMILY TRANSCRIPTIONAL REGULATOR"/>
    <property type="match status" value="1"/>
</dbReference>
<proteinExistence type="predicted"/>
<dbReference type="Pfam" id="PF00440">
    <property type="entry name" value="TetR_N"/>
    <property type="match status" value="1"/>
</dbReference>
<dbReference type="PRINTS" id="PR00455">
    <property type="entry name" value="HTHTETR"/>
</dbReference>
<keyword evidence="1" id="KW-0805">Transcription regulation</keyword>
<evidence type="ECO:0000256" key="3">
    <source>
        <dbReference type="ARBA" id="ARBA00023163"/>
    </source>
</evidence>
<dbReference type="InterPro" id="IPR001647">
    <property type="entry name" value="HTH_TetR"/>
</dbReference>
<name>A0AAU8DMH9_9ACTN</name>
<evidence type="ECO:0000259" key="5">
    <source>
        <dbReference type="PROSITE" id="PS50977"/>
    </source>
</evidence>
<dbReference type="SUPFAM" id="SSF48498">
    <property type="entry name" value="Tetracyclin repressor-like, C-terminal domain"/>
    <property type="match status" value="1"/>
</dbReference>
<dbReference type="PROSITE" id="PS50977">
    <property type="entry name" value="HTH_TETR_2"/>
    <property type="match status" value="1"/>
</dbReference>
<protein>
    <submittedName>
        <fullName evidence="6">TetR/AcrR family transcriptional regulator</fullName>
    </submittedName>
</protein>
<keyword evidence="3" id="KW-0804">Transcription</keyword>
<organism evidence="6">
    <name type="scientific">Nakamurella sp. A5-74</name>
    <dbReference type="NCBI Taxonomy" id="3158264"/>
    <lineage>
        <taxon>Bacteria</taxon>
        <taxon>Bacillati</taxon>
        <taxon>Actinomycetota</taxon>
        <taxon>Actinomycetes</taxon>
        <taxon>Nakamurellales</taxon>
        <taxon>Nakamurellaceae</taxon>
        <taxon>Nakamurella</taxon>
    </lineage>
</organism>
<dbReference type="InterPro" id="IPR023772">
    <property type="entry name" value="DNA-bd_HTH_TetR-type_CS"/>
</dbReference>
<dbReference type="InterPro" id="IPR009057">
    <property type="entry name" value="Homeodomain-like_sf"/>
</dbReference>
<dbReference type="SUPFAM" id="SSF46689">
    <property type="entry name" value="Homeodomain-like"/>
    <property type="match status" value="1"/>
</dbReference>
<dbReference type="InterPro" id="IPR011075">
    <property type="entry name" value="TetR_C"/>
</dbReference>
<dbReference type="Gene3D" id="1.10.357.10">
    <property type="entry name" value="Tetracycline Repressor, domain 2"/>
    <property type="match status" value="1"/>
</dbReference>
<dbReference type="RefSeq" id="WP_353648969.1">
    <property type="nucleotide sequence ID" value="NZ_CP159218.1"/>
</dbReference>
<dbReference type="InterPro" id="IPR036271">
    <property type="entry name" value="Tet_transcr_reg_TetR-rel_C_sf"/>
</dbReference>
<dbReference type="Gene3D" id="1.10.10.60">
    <property type="entry name" value="Homeodomain-like"/>
    <property type="match status" value="1"/>
</dbReference>
<evidence type="ECO:0000256" key="1">
    <source>
        <dbReference type="ARBA" id="ARBA00023015"/>
    </source>
</evidence>
<keyword evidence="2 4" id="KW-0238">DNA-binding</keyword>
<dbReference type="InterPro" id="IPR050109">
    <property type="entry name" value="HTH-type_TetR-like_transc_reg"/>
</dbReference>
<evidence type="ECO:0000256" key="4">
    <source>
        <dbReference type="PROSITE-ProRule" id="PRU00335"/>
    </source>
</evidence>
<feature type="domain" description="HTH tetR-type" evidence="5">
    <location>
        <begin position="31"/>
        <end position="91"/>
    </location>
</feature>
<gene>
    <name evidence="6" type="ORF">ABLG96_19475</name>
</gene>
<feature type="DNA-binding region" description="H-T-H motif" evidence="4">
    <location>
        <begin position="54"/>
        <end position="73"/>
    </location>
</feature>
<dbReference type="GO" id="GO:0000976">
    <property type="term" value="F:transcription cis-regulatory region binding"/>
    <property type="evidence" value="ECO:0007669"/>
    <property type="project" value="TreeGrafter"/>
</dbReference>
<dbReference type="PROSITE" id="PS01081">
    <property type="entry name" value="HTH_TETR_1"/>
    <property type="match status" value="1"/>
</dbReference>
<sequence length="220" mass="23673">MREQAGQSVVKVAHSRFAAVFGCPADAGRGARREAAICQAALELINEASYESVTMDAVAARAKASKATIYRRWSNKDQLLIDALRRVFAGRDAVVPDTGSLRGDLMSVSASQADDPVMVMTNIAAIKALAFAADAQPRFAAEIRTTLEDAQLQAWQLLLGRAHARGDFPTPVPARVVWKVAQAQFCARTGVQPGPIDAAYIEHVIDDILIPVITHAGRVR</sequence>
<dbReference type="GO" id="GO:0003700">
    <property type="term" value="F:DNA-binding transcription factor activity"/>
    <property type="evidence" value="ECO:0007669"/>
    <property type="project" value="TreeGrafter"/>
</dbReference>
<dbReference type="PANTHER" id="PTHR30055">
    <property type="entry name" value="HTH-TYPE TRANSCRIPTIONAL REGULATOR RUTR"/>
    <property type="match status" value="1"/>
</dbReference>
<dbReference type="AlphaFoldDB" id="A0AAU8DMH9"/>
<evidence type="ECO:0000313" key="6">
    <source>
        <dbReference type="EMBL" id="XCG63354.1"/>
    </source>
</evidence>
<reference evidence="6" key="1">
    <citation type="submission" date="2024-05" db="EMBL/GenBank/DDBJ databases">
        <authorList>
            <person name="Cai S.Y."/>
            <person name="Jin L.M."/>
            <person name="Li H.R."/>
        </authorList>
    </citation>
    <scope>NUCLEOTIDE SEQUENCE</scope>
    <source>
        <strain evidence="6">A5-74</strain>
    </source>
</reference>
<dbReference type="Pfam" id="PF16859">
    <property type="entry name" value="TetR_C_11"/>
    <property type="match status" value="1"/>
</dbReference>
<accession>A0AAU8DMH9</accession>
<evidence type="ECO:0000256" key="2">
    <source>
        <dbReference type="ARBA" id="ARBA00023125"/>
    </source>
</evidence>